<dbReference type="InterPro" id="IPR013078">
    <property type="entry name" value="His_Pase_superF_clade-1"/>
</dbReference>
<dbReference type="EMBL" id="JBHSWA010000001">
    <property type="protein sequence ID" value="MFC6642680.1"/>
    <property type="molecule type" value="Genomic_DNA"/>
</dbReference>
<dbReference type="RefSeq" id="WP_386283010.1">
    <property type="nucleotide sequence ID" value="NZ_JBHSWA010000001.1"/>
</dbReference>
<dbReference type="Pfam" id="PF00300">
    <property type="entry name" value="His_Phos_1"/>
    <property type="match status" value="2"/>
</dbReference>
<comment type="caution">
    <text evidence="1">The sequence shown here is derived from an EMBL/GenBank/DDBJ whole genome shotgun (WGS) entry which is preliminary data.</text>
</comment>
<gene>
    <name evidence="1" type="ORF">ACFQAU_14175</name>
</gene>
<protein>
    <submittedName>
        <fullName evidence="1">Histidine phosphatase family protein</fullName>
    </submittedName>
</protein>
<dbReference type="InterPro" id="IPR029033">
    <property type="entry name" value="His_PPase_superfam"/>
</dbReference>
<keyword evidence="2" id="KW-1185">Reference proteome</keyword>
<sequence>MSAHPKIWFLRHGQTEWNRAFRLQGHLDSPLTDQGIAEAAQQAQVMPAVLAQKPDILVSPLGRAQQTARIALDGASFQTDARLVEIHAGAWQGLTRDEILAANPDLAARHPAPLDIYAAAPGGEGLPAFRGRIRALLDSLIAPTVLVAHGLWGQVLRAEVRGLDLAAAGAEQQAGLRLSAGERDRKRSGMPCMSRHPTLYILRHGETEWNLANRLQGHFDSPLTDTGRAQAAAQNAILKRCDMAGFSALSSPQGRAVATAELALAGLGMTVATDPRLGEIGIGAWAGKSRDTLLRQTPDARDSYDLYEHAPDGEGSRRFMSAAAAFSTV</sequence>
<dbReference type="Gene3D" id="3.40.50.1240">
    <property type="entry name" value="Phosphoglycerate mutase-like"/>
    <property type="match status" value="2"/>
</dbReference>
<dbReference type="PANTHER" id="PTHR48100">
    <property type="entry name" value="BROAD-SPECIFICITY PHOSPHATASE YOR283W-RELATED"/>
    <property type="match status" value="1"/>
</dbReference>
<proteinExistence type="predicted"/>
<dbReference type="SUPFAM" id="SSF53254">
    <property type="entry name" value="Phosphoglycerate mutase-like"/>
    <property type="match status" value="2"/>
</dbReference>
<dbReference type="InterPro" id="IPR001345">
    <property type="entry name" value="PG/BPGM_mutase_AS"/>
</dbReference>
<accession>A0ABW1Z308</accession>
<name>A0ABW1Z308_9RHOB</name>
<evidence type="ECO:0000313" key="2">
    <source>
        <dbReference type="Proteomes" id="UP001596403"/>
    </source>
</evidence>
<dbReference type="SMART" id="SM00855">
    <property type="entry name" value="PGAM"/>
    <property type="match status" value="2"/>
</dbReference>
<dbReference type="Proteomes" id="UP001596403">
    <property type="component" value="Unassembled WGS sequence"/>
</dbReference>
<evidence type="ECO:0000313" key="1">
    <source>
        <dbReference type="EMBL" id="MFC6642680.1"/>
    </source>
</evidence>
<dbReference type="PROSITE" id="PS00175">
    <property type="entry name" value="PG_MUTASE"/>
    <property type="match status" value="1"/>
</dbReference>
<organism evidence="1 2">
    <name type="scientific">Sulfitobacter profundi</name>
    <dbReference type="NCBI Taxonomy" id="2679961"/>
    <lineage>
        <taxon>Bacteria</taxon>
        <taxon>Pseudomonadati</taxon>
        <taxon>Pseudomonadota</taxon>
        <taxon>Alphaproteobacteria</taxon>
        <taxon>Rhodobacterales</taxon>
        <taxon>Roseobacteraceae</taxon>
        <taxon>Sulfitobacter</taxon>
    </lineage>
</organism>
<reference evidence="2" key="1">
    <citation type="journal article" date="2019" name="Int. J. Syst. Evol. Microbiol.">
        <title>The Global Catalogue of Microorganisms (GCM) 10K type strain sequencing project: providing services to taxonomists for standard genome sequencing and annotation.</title>
        <authorList>
            <consortium name="The Broad Institute Genomics Platform"/>
            <consortium name="The Broad Institute Genome Sequencing Center for Infectious Disease"/>
            <person name="Wu L."/>
            <person name="Ma J."/>
        </authorList>
    </citation>
    <scope>NUCLEOTIDE SEQUENCE [LARGE SCALE GENOMIC DNA]</scope>
    <source>
        <strain evidence="2">NBRC 111368</strain>
    </source>
</reference>
<dbReference type="PANTHER" id="PTHR48100:SF59">
    <property type="entry name" value="ADENOSYLCOBALAMIN_ALPHA-RIBAZOLE PHOSPHATASE"/>
    <property type="match status" value="1"/>
</dbReference>
<dbReference type="InterPro" id="IPR050275">
    <property type="entry name" value="PGM_Phosphatase"/>
</dbReference>
<dbReference type="CDD" id="cd07067">
    <property type="entry name" value="HP_PGM_like"/>
    <property type="match status" value="2"/>
</dbReference>